<feature type="transmembrane region" description="Helical" evidence="8">
    <location>
        <begin position="338"/>
        <end position="359"/>
    </location>
</feature>
<feature type="transmembrane region" description="Helical" evidence="8">
    <location>
        <begin position="313"/>
        <end position="332"/>
    </location>
</feature>
<keyword evidence="5 8" id="KW-0812">Transmembrane</keyword>
<feature type="transmembrane region" description="Helical" evidence="8">
    <location>
        <begin position="127"/>
        <end position="146"/>
    </location>
</feature>
<keyword evidence="6 8" id="KW-1133">Transmembrane helix</keyword>
<gene>
    <name evidence="9" type="ORF">AUK05_01355</name>
</gene>
<evidence type="ECO:0008006" key="11">
    <source>
        <dbReference type="Google" id="ProtNLM"/>
    </source>
</evidence>
<evidence type="ECO:0000256" key="1">
    <source>
        <dbReference type="ARBA" id="ARBA00004651"/>
    </source>
</evidence>
<dbReference type="GO" id="GO:0009103">
    <property type="term" value="P:lipopolysaccharide biosynthetic process"/>
    <property type="evidence" value="ECO:0007669"/>
    <property type="project" value="UniProtKB-ARBA"/>
</dbReference>
<feature type="transmembrane region" description="Helical" evidence="8">
    <location>
        <begin position="186"/>
        <end position="204"/>
    </location>
</feature>
<organism evidence="9 10">
    <name type="scientific">Candidatus Shapirobacteria bacterium CG2_30_35_20</name>
    <dbReference type="NCBI Taxonomy" id="1805376"/>
    <lineage>
        <taxon>Bacteria</taxon>
        <taxon>Candidatus Shapironibacteriota</taxon>
    </lineage>
</organism>
<keyword evidence="2" id="KW-1003">Cell membrane</keyword>
<comment type="caution">
    <text evidence="9">The sequence shown here is derived from an EMBL/GenBank/DDBJ whole genome shotgun (WGS) entry which is preliminary data.</text>
</comment>
<sequence>MNKTKIFIIILALFIGLLLRLYKIYSPIADWHSFRQADTVSVTKIYSQNGFDFLHPKYFDVSSTQSGINNPQGFRLVEAPIYNTVSLVFHNIFHQNVKVSSRLVSILFSLGSGFIIFLFVLKTTNLFLPSLFSLLLFMVLPFNIYYSRTTLPEPTAVFFMMLSLYLFTKNIYISALSLALSILVKPYTAIIIFPTLLTLIFIYKSNLIFNKNLYKIFIFAILSLLPFILWRLWISQFPEGIPVSNWLLNNGTTTTFPSWFHGYNLSFLNKLIALRPHWWYWLFQDRLGNLILGVYGVIPLFLGLAYRRKHSQAITISLTVGIFLYFLIIAQGNIQHDYYQILIIPSLSILCGLGYFYIYEIIFKNYFLKIFSIFFIFTLSTFLSYQRVVEYYKINNPQIITAGNKVNEITPKNSIIIAPYNGDTAFLYQTNRSGFPIEIYDFESIKKEFPARPIYFTSVNYDDYTNKIIKQFPTIYRDSQFIILEISK</sequence>
<dbReference type="PANTHER" id="PTHR33908">
    <property type="entry name" value="MANNOSYLTRANSFERASE YKCB-RELATED"/>
    <property type="match status" value="1"/>
</dbReference>
<dbReference type="Proteomes" id="UP000182344">
    <property type="component" value="Unassembled WGS sequence"/>
</dbReference>
<feature type="transmembrane region" description="Helical" evidence="8">
    <location>
        <begin position="366"/>
        <end position="385"/>
    </location>
</feature>
<reference evidence="9 10" key="1">
    <citation type="journal article" date="2016" name="Environ. Microbiol.">
        <title>Genomic resolution of a cold subsurface aquifer community provides metabolic insights for novel microbes adapted to high CO concentrations.</title>
        <authorList>
            <person name="Probst A.J."/>
            <person name="Castelle C.J."/>
            <person name="Singh A."/>
            <person name="Brown C.T."/>
            <person name="Anantharaman K."/>
            <person name="Sharon I."/>
            <person name="Hug L.A."/>
            <person name="Burstein D."/>
            <person name="Emerson J.B."/>
            <person name="Thomas B.C."/>
            <person name="Banfield J.F."/>
        </authorList>
    </citation>
    <scope>NUCLEOTIDE SEQUENCE [LARGE SCALE GENOMIC DNA]</scope>
    <source>
        <strain evidence="9">CG2_30_35_20</strain>
    </source>
</reference>
<dbReference type="STRING" id="1805376.AUK05_01355"/>
<feature type="transmembrane region" description="Helical" evidence="8">
    <location>
        <begin position="287"/>
        <end position="306"/>
    </location>
</feature>
<evidence type="ECO:0000256" key="6">
    <source>
        <dbReference type="ARBA" id="ARBA00022989"/>
    </source>
</evidence>
<name>A0A1J5HZX3_9BACT</name>
<feature type="transmembrane region" description="Helical" evidence="8">
    <location>
        <begin position="6"/>
        <end position="25"/>
    </location>
</feature>
<evidence type="ECO:0000256" key="2">
    <source>
        <dbReference type="ARBA" id="ARBA00022475"/>
    </source>
</evidence>
<evidence type="ECO:0000313" key="10">
    <source>
        <dbReference type="Proteomes" id="UP000182344"/>
    </source>
</evidence>
<keyword evidence="7 8" id="KW-0472">Membrane</keyword>
<dbReference type="InterPro" id="IPR050297">
    <property type="entry name" value="LipidA_mod_glycosyltrf_83"/>
</dbReference>
<feature type="transmembrane region" description="Helical" evidence="8">
    <location>
        <begin position="158"/>
        <end position="180"/>
    </location>
</feature>
<dbReference type="GO" id="GO:0005886">
    <property type="term" value="C:plasma membrane"/>
    <property type="evidence" value="ECO:0007669"/>
    <property type="project" value="UniProtKB-SubCell"/>
</dbReference>
<dbReference type="AlphaFoldDB" id="A0A1J5HZX3"/>
<evidence type="ECO:0000256" key="4">
    <source>
        <dbReference type="ARBA" id="ARBA00022679"/>
    </source>
</evidence>
<feature type="transmembrane region" description="Helical" evidence="8">
    <location>
        <begin position="216"/>
        <end position="234"/>
    </location>
</feature>
<evidence type="ECO:0000313" key="9">
    <source>
        <dbReference type="EMBL" id="OIP87370.1"/>
    </source>
</evidence>
<comment type="subcellular location">
    <subcellularLocation>
        <location evidence="1">Cell membrane</location>
        <topology evidence="1">Multi-pass membrane protein</topology>
    </subcellularLocation>
</comment>
<keyword evidence="3" id="KW-0328">Glycosyltransferase</keyword>
<evidence type="ECO:0000256" key="8">
    <source>
        <dbReference type="SAM" id="Phobius"/>
    </source>
</evidence>
<dbReference type="PANTHER" id="PTHR33908:SF11">
    <property type="entry name" value="MEMBRANE PROTEIN"/>
    <property type="match status" value="1"/>
</dbReference>
<feature type="transmembrane region" description="Helical" evidence="8">
    <location>
        <begin position="103"/>
        <end position="121"/>
    </location>
</feature>
<dbReference type="EMBL" id="MNZO01000020">
    <property type="protein sequence ID" value="OIP87370.1"/>
    <property type="molecule type" value="Genomic_DNA"/>
</dbReference>
<accession>A0A1J5HZX3</accession>
<evidence type="ECO:0000256" key="3">
    <source>
        <dbReference type="ARBA" id="ARBA00022676"/>
    </source>
</evidence>
<evidence type="ECO:0000256" key="7">
    <source>
        <dbReference type="ARBA" id="ARBA00023136"/>
    </source>
</evidence>
<dbReference type="GO" id="GO:0016763">
    <property type="term" value="F:pentosyltransferase activity"/>
    <property type="evidence" value="ECO:0007669"/>
    <property type="project" value="TreeGrafter"/>
</dbReference>
<evidence type="ECO:0000256" key="5">
    <source>
        <dbReference type="ARBA" id="ARBA00022692"/>
    </source>
</evidence>
<keyword evidence="4" id="KW-0808">Transferase</keyword>
<protein>
    <recommendedName>
        <fullName evidence="11">Glycosyltransferase RgtA/B/C/D-like domain-containing protein</fullName>
    </recommendedName>
</protein>
<proteinExistence type="predicted"/>